<evidence type="ECO:0000313" key="3">
    <source>
        <dbReference type="RefSeq" id="XP_006813790.1"/>
    </source>
</evidence>
<proteinExistence type="predicted"/>
<reference evidence="3" key="1">
    <citation type="submission" date="2025-08" db="UniProtKB">
        <authorList>
            <consortium name="RefSeq"/>
        </authorList>
    </citation>
    <scope>IDENTIFICATION</scope>
    <source>
        <tissue evidence="3">Testes</tissue>
    </source>
</reference>
<dbReference type="InterPro" id="IPR016186">
    <property type="entry name" value="C-type_lectin-like/link_sf"/>
</dbReference>
<dbReference type="Proteomes" id="UP000694865">
    <property type="component" value="Unplaced"/>
</dbReference>
<accession>A0ABM0M199</accession>
<evidence type="ECO:0000256" key="1">
    <source>
        <dbReference type="SAM" id="SignalP"/>
    </source>
</evidence>
<dbReference type="GeneID" id="102801312"/>
<feature type="signal peptide" evidence="1">
    <location>
        <begin position="1"/>
        <end position="22"/>
    </location>
</feature>
<protein>
    <submittedName>
        <fullName evidence="3">Uncharacterized protein LOC102801312</fullName>
    </submittedName>
</protein>
<dbReference type="Gene3D" id="3.10.100.10">
    <property type="entry name" value="Mannose-Binding Protein A, subunit A"/>
    <property type="match status" value="2"/>
</dbReference>
<keyword evidence="1" id="KW-0732">Signal</keyword>
<dbReference type="InterPro" id="IPR016187">
    <property type="entry name" value="CTDL_fold"/>
</dbReference>
<dbReference type="RefSeq" id="XP_006813790.1">
    <property type="nucleotide sequence ID" value="XM_006813727.1"/>
</dbReference>
<sequence>MVGHCNLIYLLTSLYLGTVVNGQSRVLSNRNDSYEAGIVISTEESIPENIHCASPYRVYNQASLDFAVNELIANGEYVDFWIDGTISGSTITFSDGTRMAVDSSLFHRKEPNGSGACIQLWYRYGEWKLDDTTCDDPQKYLCSAGIVISTEELIPENIHCASPYKVYNQASLDLAVNELLVNREYVDFWVDGIIAGSTIIFSDGTRMVVDSSLFHRNEPNRSGACIQLWYHYGEWKLDDTPCDDPQKYLCSAALLISSEQARPFQCASPYRITDGVSLNLAVSALSANGEYVDFWVDGVILGSTIIFSDGTFMEVDPSLFHVNEPNGSGSCIQLWFHNNEWKLDDTPCYDAQRYLCVN</sequence>
<organism evidence="2 3">
    <name type="scientific">Saccoglossus kowalevskii</name>
    <name type="common">Acorn worm</name>
    <dbReference type="NCBI Taxonomy" id="10224"/>
    <lineage>
        <taxon>Eukaryota</taxon>
        <taxon>Metazoa</taxon>
        <taxon>Hemichordata</taxon>
        <taxon>Enteropneusta</taxon>
        <taxon>Harrimaniidae</taxon>
        <taxon>Saccoglossus</taxon>
    </lineage>
</organism>
<keyword evidence="2" id="KW-1185">Reference proteome</keyword>
<name>A0ABM0M199_SACKO</name>
<dbReference type="SUPFAM" id="SSF56436">
    <property type="entry name" value="C-type lectin-like"/>
    <property type="match status" value="3"/>
</dbReference>
<evidence type="ECO:0000313" key="2">
    <source>
        <dbReference type="Proteomes" id="UP000694865"/>
    </source>
</evidence>
<feature type="chain" id="PRO_5047083663" evidence="1">
    <location>
        <begin position="23"/>
        <end position="358"/>
    </location>
</feature>
<gene>
    <name evidence="3" type="primary">LOC102801312</name>
</gene>